<evidence type="ECO:0000256" key="2">
    <source>
        <dbReference type="SAM" id="Phobius"/>
    </source>
</evidence>
<evidence type="ECO:0000313" key="3">
    <source>
        <dbReference type="EMBL" id="MTW14540.1"/>
    </source>
</evidence>
<dbReference type="GO" id="GO:0003677">
    <property type="term" value="F:DNA binding"/>
    <property type="evidence" value="ECO:0007669"/>
    <property type="project" value="InterPro"/>
</dbReference>
<name>A0A6L6QQR5_9BURK</name>
<dbReference type="AlphaFoldDB" id="A0A6L6QQR5"/>
<protein>
    <submittedName>
        <fullName evidence="3">DUF4115 domain-containing protein</fullName>
    </submittedName>
</protein>
<dbReference type="Pfam" id="PF13413">
    <property type="entry name" value="HTH_25"/>
    <property type="match status" value="1"/>
</dbReference>
<feature type="non-terminal residue" evidence="3">
    <location>
        <position position="250"/>
    </location>
</feature>
<keyword evidence="2" id="KW-1133">Transmembrane helix</keyword>
<organism evidence="3 4">
    <name type="scientific">Massilia eburnea</name>
    <dbReference type="NCBI Taxonomy" id="1776165"/>
    <lineage>
        <taxon>Bacteria</taxon>
        <taxon>Pseudomonadati</taxon>
        <taxon>Pseudomonadota</taxon>
        <taxon>Betaproteobacteria</taxon>
        <taxon>Burkholderiales</taxon>
        <taxon>Oxalobacteraceae</taxon>
        <taxon>Telluria group</taxon>
        <taxon>Massilia</taxon>
    </lineage>
</organism>
<feature type="region of interest" description="Disordered" evidence="1">
    <location>
        <begin position="15"/>
        <end position="39"/>
    </location>
</feature>
<evidence type="ECO:0000313" key="4">
    <source>
        <dbReference type="Proteomes" id="UP000472320"/>
    </source>
</evidence>
<dbReference type="CDD" id="cd00093">
    <property type="entry name" value="HTH_XRE"/>
    <property type="match status" value="1"/>
</dbReference>
<gene>
    <name evidence="3" type="ORF">GM658_28390</name>
</gene>
<accession>A0A6L6QQR5</accession>
<sequence length="250" mass="25331">MPIRRSTLRINVGRLMSENGERMDSEQDKPSSQQHATAPGVALAAAREAMGLSVEQIADQLKLASRQVLAIERGDFDALPNRAVTRGFIRAYAKAVRLDPAPLVAMVEVEGAVGHADATVRPTKVTASFQESRFPSLTERNSGKPMGAIIAGVAVLALAGGAAAWQMGLLNSLNLPSRMGVGAPASAPGAVVPPVVVAQPAAQPAEAPIQSPDVPLISVPPQPGSNAQATVPGAGVTGEPAGAAAAGAAP</sequence>
<dbReference type="PANTHER" id="PTHR34475">
    <property type="match status" value="1"/>
</dbReference>
<dbReference type="InterPro" id="IPR010982">
    <property type="entry name" value="Lambda_DNA-bd_dom_sf"/>
</dbReference>
<evidence type="ECO:0000256" key="1">
    <source>
        <dbReference type="SAM" id="MobiDB-lite"/>
    </source>
</evidence>
<proteinExistence type="predicted"/>
<reference evidence="3 4" key="1">
    <citation type="submission" date="2019-11" db="EMBL/GenBank/DDBJ databases">
        <title>Type strains purchased from KCTC, JCM and DSMZ.</title>
        <authorList>
            <person name="Lu H."/>
        </authorList>
    </citation>
    <scope>NUCLEOTIDE SEQUENCE [LARGE SCALE GENOMIC DNA]</scope>
    <source>
        <strain evidence="3 4">JCM 31587</strain>
    </source>
</reference>
<dbReference type="Proteomes" id="UP000472320">
    <property type="component" value="Unassembled WGS sequence"/>
</dbReference>
<dbReference type="InterPro" id="IPR050400">
    <property type="entry name" value="Bact_Cytoskel_RodZ"/>
</dbReference>
<comment type="caution">
    <text evidence="3">The sequence shown here is derived from an EMBL/GenBank/DDBJ whole genome shotgun (WGS) entry which is preliminary data.</text>
</comment>
<feature type="region of interest" description="Disordered" evidence="1">
    <location>
        <begin position="217"/>
        <end position="250"/>
    </location>
</feature>
<keyword evidence="2" id="KW-0472">Membrane</keyword>
<keyword evidence="2" id="KW-0812">Transmembrane</keyword>
<dbReference type="Gene3D" id="1.10.260.40">
    <property type="entry name" value="lambda repressor-like DNA-binding domains"/>
    <property type="match status" value="1"/>
</dbReference>
<keyword evidence="4" id="KW-1185">Reference proteome</keyword>
<dbReference type="InterPro" id="IPR001387">
    <property type="entry name" value="Cro/C1-type_HTH"/>
</dbReference>
<feature type="compositionally biased region" description="Low complexity" evidence="1">
    <location>
        <begin position="232"/>
        <end position="250"/>
    </location>
</feature>
<feature type="transmembrane region" description="Helical" evidence="2">
    <location>
        <begin position="146"/>
        <end position="168"/>
    </location>
</feature>
<feature type="compositionally biased region" description="Basic and acidic residues" evidence="1">
    <location>
        <begin position="19"/>
        <end position="29"/>
    </location>
</feature>
<dbReference type="SUPFAM" id="SSF47413">
    <property type="entry name" value="lambda repressor-like DNA-binding domains"/>
    <property type="match status" value="1"/>
</dbReference>
<dbReference type="EMBL" id="WNKX01000050">
    <property type="protein sequence ID" value="MTW14540.1"/>
    <property type="molecule type" value="Genomic_DNA"/>
</dbReference>
<dbReference type="PANTHER" id="PTHR34475:SF1">
    <property type="entry name" value="CYTOSKELETON PROTEIN RODZ"/>
    <property type="match status" value="1"/>
</dbReference>